<protein>
    <submittedName>
        <fullName evidence="1">Uncharacterized protein</fullName>
    </submittedName>
</protein>
<dbReference type="Proteomes" id="UP000031443">
    <property type="component" value="Unassembled WGS sequence"/>
</dbReference>
<name>M7C5M1_CHEMY</name>
<sequence>MTVWIIHPQSSCVLSSIIHDFTISIFNCAPLDHFALGIKNYLSDTPANICCSLIAGPIAYFIC</sequence>
<keyword evidence="2" id="KW-1185">Reference proteome</keyword>
<reference evidence="2" key="1">
    <citation type="journal article" date="2013" name="Nat. Genet.">
        <title>The draft genomes of soft-shell turtle and green sea turtle yield insights into the development and evolution of the turtle-specific body plan.</title>
        <authorList>
            <person name="Wang Z."/>
            <person name="Pascual-Anaya J."/>
            <person name="Zadissa A."/>
            <person name="Li W."/>
            <person name="Niimura Y."/>
            <person name="Huang Z."/>
            <person name="Li C."/>
            <person name="White S."/>
            <person name="Xiong Z."/>
            <person name="Fang D."/>
            <person name="Wang B."/>
            <person name="Ming Y."/>
            <person name="Chen Y."/>
            <person name="Zheng Y."/>
            <person name="Kuraku S."/>
            <person name="Pignatelli M."/>
            <person name="Herrero J."/>
            <person name="Beal K."/>
            <person name="Nozawa M."/>
            <person name="Li Q."/>
            <person name="Wang J."/>
            <person name="Zhang H."/>
            <person name="Yu L."/>
            <person name="Shigenobu S."/>
            <person name="Wang J."/>
            <person name="Liu J."/>
            <person name="Flicek P."/>
            <person name="Searle S."/>
            <person name="Wang J."/>
            <person name="Kuratani S."/>
            <person name="Yin Y."/>
            <person name="Aken B."/>
            <person name="Zhang G."/>
            <person name="Irie N."/>
        </authorList>
    </citation>
    <scope>NUCLEOTIDE SEQUENCE [LARGE SCALE GENOMIC DNA]</scope>
</reference>
<organism evidence="1 2">
    <name type="scientific">Chelonia mydas</name>
    <name type="common">Green sea-turtle</name>
    <name type="synonym">Chelonia agassizi</name>
    <dbReference type="NCBI Taxonomy" id="8469"/>
    <lineage>
        <taxon>Eukaryota</taxon>
        <taxon>Metazoa</taxon>
        <taxon>Chordata</taxon>
        <taxon>Craniata</taxon>
        <taxon>Vertebrata</taxon>
        <taxon>Euteleostomi</taxon>
        <taxon>Archelosauria</taxon>
        <taxon>Testudinata</taxon>
        <taxon>Testudines</taxon>
        <taxon>Cryptodira</taxon>
        <taxon>Durocryptodira</taxon>
        <taxon>Americhelydia</taxon>
        <taxon>Chelonioidea</taxon>
        <taxon>Cheloniidae</taxon>
        <taxon>Chelonia</taxon>
    </lineage>
</organism>
<dbReference type="EMBL" id="KB515696">
    <property type="protein sequence ID" value="EMP39773.1"/>
    <property type="molecule type" value="Genomic_DNA"/>
</dbReference>
<evidence type="ECO:0000313" key="2">
    <source>
        <dbReference type="Proteomes" id="UP000031443"/>
    </source>
</evidence>
<proteinExistence type="predicted"/>
<gene>
    <name evidence="1" type="ORF">UY3_02964</name>
</gene>
<accession>M7C5M1</accession>
<evidence type="ECO:0000313" key="1">
    <source>
        <dbReference type="EMBL" id="EMP39773.1"/>
    </source>
</evidence>
<dbReference type="AlphaFoldDB" id="M7C5M1"/>